<evidence type="ECO:0000256" key="5">
    <source>
        <dbReference type="ARBA" id="ARBA00022989"/>
    </source>
</evidence>
<dbReference type="PANTHER" id="PTHR20855:SF3">
    <property type="entry name" value="LD03007P"/>
    <property type="match status" value="1"/>
</dbReference>
<keyword evidence="10" id="KW-1185">Reference proteome</keyword>
<sequence>MQAHPEADGPAAEFANSFTHGLGAVLGVAALVVMVVEASLHGTARDIVGAATFGSSLVLLYTMSTLYHSFRGPRVKFVFKILDHNAIFILIAGTYTPFCLRTLPSGWGWSIFGVIWGLAVLGIVFKSIFIRRLSWLSLAVYLGMGWIVVVAARPLAQHLSPAGIFWLGAGGLFYTLGTVFYGWKSLKFHHAVWHLFVLGGSACHVVSVLFFVIPRAA</sequence>
<dbReference type="Proteomes" id="UP001238179">
    <property type="component" value="Chromosome"/>
</dbReference>
<evidence type="ECO:0000256" key="2">
    <source>
        <dbReference type="ARBA" id="ARBA00008488"/>
    </source>
</evidence>
<protein>
    <submittedName>
        <fullName evidence="9">Hemolysin III</fullName>
    </submittedName>
</protein>
<keyword evidence="3" id="KW-1003">Cell membrane</keyword>
<keyword evidence="7" id="KW-0862">Zinc</keyword>
<feature type="transmembrane region" description="Helical" evidence="8">
    <location>
        <begin position="195"/>
        <end position="213"/>
    </location>
</feature>
<feature type="transmembrane region" description="Helical" evidence="8">
    <location>
        <begin position="21"/>
        <end position="41"/>
    </location>
</feature>
<proteinExistence type="inferred from homology"/>
<keyword evidence="6 8" id="KW-0472">Membrane</keyword>
<dbReference type="RefSeq" id="WP_316412529.1">
    <property type="nucleotide sequence ID" value="NZ_AP027080.1"/>
</dbReference>
<evidence type="ECO:0000256" key="7">
    <source>
        <dbReference type="PIRSR" id="PIRSR604254-1"/>
    </source>
</evidence>
<evidence type="ECO:0000313" key="10">
    <source>
        <dbReference type="Proteomes" id="UP001238179"/>
    </source>
</evidence>
<feature type="transmembrane region" description="Helical" evidence="8">
    <location>
        <begin position="133"/>
        <end position="152"/>
    </location>
</feature>
<feature type="transmembrane region" description="Helical" evidence="8">
    <location>
        <begin position="164"/>
        <end position="183"/>
    </location>
</feature>
<feature type="transmembrane region" description="Helical" evidence="8">
    <location>
        <begin position="47"/>
        <end position="70"/>
    </location>
</feature>
<accession>A0AA48GTP5</accession>
<evidence type="ECO:0000256" key="6">
    <source>
        <dbReference type="ARBA" id="ARBA00023136"/>
    </source>
</evidence>
<keyword evidence="4 8" id="KW-0812">Transmembrane</keyword>
<evidence type="ECO:0000313" key="9">
    <source>
        <dbReference type="EMBL" id="BDU73862.1"/>
    </source>
</evidence>
<dbReference type="InterPro" id="IPR005744">
    <property type="entry name" value="Hy-lIII"/>
</dbReference>
<gene>
    <name evidence="9" type="ORF">METEAL_30360</name>
</gene>
<organism evidence="9 10">
    <name type="scientific">Mesoterricola silvestris</name>
    <dbReference type="NCBI Taxonomy" id="2927979"/>
    <lineage>
        <taxon>Bacteria</taxon>
        <taxon>Pseudomonadati</taxon>
        <taxon>Acidobacteriota</taxon>
        <taxon>Holophagae</taxon>
        <taxon>Holophagales</taxon>
        <taxon>Holophagaceae</taxon>
        <taxon>Mesoterricola</taxon>
    </lineage>
</organism>
<dbReference type="EMBL" id="AP027080">
    <property type="protein sequence ID" value="BDU73862.1"/>
    <property type="molecule type" value="Genomic_DNA"/>
</dbReference>
<feature type="binding site" evidence="7">
    <location>
        <position position="194"/>
    </location>
    <ligand>
        <name>Zn(2+)</name>
        <dbReference type="ChEBI" id="CHEBI:29105"/>
    </ligand>
</feature>
<reference evidence="10" key="1">
    <citation type="journal article" date="2023" name="Int. J. Syst. Evol. Microbiol.">
        <title>Mesoterricola silvestris gen. nov., sp. nov., Mesoterricola sediminis sp. nov., Geothrix oryzae sp. nov., Geothrix edaphica sp. nov., Geothrix rubra sp. nov., and Geothrix limicola sp. nov., six novel members of Acidobacteriota isolated from soils.</title>
        <authorList>
            <person name="Itoh H."/>
            <person name="Sugisawa Y."/>
            <person name="Mise K."/>
            <person name="Xu Z."/>
            <person name="Kuniyasu M."/>
            <person name="Ushijima N."/>
            <person name="Kawano K."/>
            <person name="Kobayashi E."/>
            <person name="Shiratori Y."/>
            <person name="Masuda Y."/>
            <person name="Senoo K."/>
        </authorList>
    </citation>
    <scope>NUCLEOTIDE SEQUENCE [LARGE SCALE GENOMIC DNA]</scope>
    <source>
        <strain evidence="10">W79</strain>
    </source>
</reference>
<keyword evidence="5 8" id="KW-1133">Transmembrane helix</keyword>
<dbReference type="InterPro" id="IPR004254">
    <property type="entry name" value="AdipoR/HlyIII-related"/>
</dbReference>
<dbReference type="GO" id="GO:0005886">
    <property type="term" value="C:plasma membrane"/>
    <property type="evidence" value="ECO:0007669"/>
    <property type="project" value="UniProtKB-SubCell"/>
</dbReference>
<comment type="similarity">
    <text evidence="2">Belongs to the UPF0073 (Hly-III) family.</text>
</comment>
<dbReference type="PANTHER" id="PTHR20855">
    <property type="entry name" value="ADIPOR/PROGESTIN RECEPTOR-RELATED"/>
    <property type="match status" value="1"/>
</dbReference>
<evidence type="ECO:0000256" key="1">
    <source>
        <dbReference type="ARBA" id="ARBA00004651"/>
    </source>
</evidence>
<name>A0AA48GTP5_9BACT</name>
<feature type="binding site" evidence="7">
    <location>
        <position position="190"/>
    </location>
    <ligand>
        <name>Zn(2+)</name>
        <dbReference type="ChEBI" id="CHEBI:29105"/>
    </ligand>
</feature>
<feature type="transmembrane region" description="Helical" evidence="8">
    <location>
        <begin position="77"/>
        <end position="95"/>
    </location>
</feature>
<dbReference type="Pfam" id="PF03006">
    <property type="entry name" value="HlyIII"/>
    <property type="match status" value="1"/>
</dbReference>
<evidence type="ECO:0000256" key="8">
    <source>
        <dbReference type="SAM" id="Phobius"/>
    </source>
</evidence>
<dbReference type="GO" id="GO:0046872">
    <property type="term" value="F:metal ion binding"/>
    <property type="evidence" value="ECO:0007669"/>
    <property type="project" value="UniProtKB-KW"/>
</dbReference>
<feature type="transmembrane region" description="Helical" evidence="8">
    <location>
        <begin position="107"/>
        <end position="126"/>
    </location>
</feature>
<evidence type="ECO:0000256" key="4">
    <source>
        <dbReference type="ARBA" id="ARBA00022692"/>
    </source>
</evidence>
<comment type="subcellular location">
    <subcellularLocation>
        <location evidence="1">Cell membrane</location>
        <topology evidence="1">Multi-pass membrane protein</topology>
    </subcellularLocation>
</comment>
<keyword evidence="7" id="KW-0479">Metal-binding</keyword>
<dbReference type="GO" id="GO:0140911">
    <property type="term" value="F:pore-forming activity"/>
    <property type="evidence" value="ECO:0007669"/>
    <property type="project" value="InterPro"/>
</dbReference>
<dbReference type="NCBIfam" id="TIGR01065">
    <property type="entry name" value="hlyIII"/>
    <property type="match status" value="1"/>
</dbReference>
<feature type="binding site" evidence="7">
    <location>
        <position position="68"/>
    </location>
    <ligand>
        <name>Zn(2+)</name>
        <dbReference type="ChEBI" id="CHEBI:29105"/>
    </ligand>
</feature>
<dbReference type="KEGG" id="msil:METEAL_30360"/>
<dbReference type="AlphaFoldDB" id="A0AA48GTP5"/>
<evidence type="ECO:0000256" key="3">
    <source>
        <dbReference type="ARBA" id="ARBA00022475"/>
    </source>
</evidence>